<dbReference type="PATRIC" id="fig|38307.3.peg.2371"/>
<dbReference type="SFLD" id="SFLDS00003">
    <property type="entry name" value="Haloacid_Dehalogenase"/>
    <property type="match status" value="1"/>
</dbReference>
<dbReference type="InterPro" id="IPR023214">
    <property type="entry name" value="HAD_sf"/>
</dbReference>
<dbReference type="InterPro" id="IPR006439">
    <property type="entry name" value="HAD-SF_hydro_IA"/>
</dbReference>
<dbReference type="Pfam" id="PF00702">
    <property type="entry name" value="Hydrolase"/>
    <property type="match status" value="1"/>
</dbReference>
<dbReference type="PANTHER" id="PTHR43316:SF3">
    <property type="entry name" value="HALOACID DEHALOGENASE, TYPE II (AFU_ORTHOLOGUE AFUA_2G07750)-RELATED"/>
    <property type="match status" value="1"/>
</dbReference>
<keyword evidence="1" id="KW-0378">Hydrolase</keyword>
<organism evidence="2 3">
    <name type="scientific">Gluconobacter cerinus</name>
    <dbReference type="NCBI Taxonomy" id="38307"/>
    <lineage>
        <taxon>Bacteria</taxon>
        <taxon>Pseudomonadati</taxon>
        <taxon>Pseudomonadota</taxon>
        <taxon>Alphaproteobacteria</taxon>
        <taxon>Acetobacterales</taxon>
        <taxon>Acetobacteraceae</taxon>
        <taxon>Gluconobacter</taxon>
    </lineage>
</organism>
<dbReference type="PANTHER" id="PTHR43316">
    <property type="entry name" value="HYDROLASE, HALOACID DELAHOGENASE-RELATED"/>
    <property type="match status" value="1"/>
</dbReference>
<dbReference type="EMBL" id="LUTU01000010">
    <property type="protein sequence ID" value="OAJ67128.1"/>
    <property type="molecule type" value="Genomic_DNA"/>
</dbReference>
<proteinExistence type="predicted"/>
<dbReference type="Gene3D" id="1.10.150.750">
    <property type="match status" value="1"/>
</dbReference>
<accession>A0A1B6VJA4</accession>
<protein>
    <submittedName>
        <fullName evidence="2">Haloacid dehalogenase</fullName>
    </submittedName>
</protein>
<dbReference type="SUPFAM" id="SSF56784">
    <property type="entry name" value="HAD-like"/>
    <property type="match status" value="1"/>
</dbReference>
<evidence type="ECO:0000313" key="3">
    <source>
        <dbReference type="Proteomes" id="UP000077786"/>
    </source>
</evidence>
<reference evidence="2 3" key="1">
    <citation type="submission" date="2016-03" db="EMBL/GenBank/DDBJ databases">
        <title>Draft genome sequence of Gluconobacter cerinus strain CECT 9110.</title>
        <authorList>
            <person name="Sainz F."/>
            <person name="Mas A."/>
            <person name="Torija M.J."/>
        </authorList>
    </citation>
    <scope>NUCLEOTIDE SEQUENCE [LARGE SCALE GENOMIC DNA]</scope>
    <source>
        <strain evidence="2 3">CECT 9110</strain>
    </source>
</reference>
<dbReference type="InterPro" id="IPR051540">
    <property type="entry name" value="S-2-haloacid_dehalogenase"/>
</dbReference>
<dbReference type="AlphaFoldDB" id="A0A1B6VJA4"/>
<dbReference type="GO" id="GO:0016787">
    <property type="term" value="F:hydrolase activity"/>
    <property type="evidence" value="ECO:0007669"/>
    <property type="project" value="UniProtKB-KW"/>
</dbReference>
<dbReference type="RefSeq" id="WP_064274944.1">
    <property type="nucleotide sequence ID" value="NZ_LUTU01000010.1"/>
</dbReference>
<dbReference type="InterPro" id="IPR036412">
    <property type="entry name" value="HAD-like_sf"/>
</dbReference>
<dbReference type="NCBIfam" id="TIGR01493">
    <property type="entry name" value="HAD-SF-IA-v2"/>
    <property type="match status" value="1"/>
</dbReference>
<dbReference type="OrthoDB" id="9785638at2"/>
<sequence>MTRTPKVLTFDVVGTLIDFENGMKNALLQILEKEGATLDFEAFLTEYRALRNRPDKMLFPEDLAPIYLILAEKFSLPTGQGEEKAFVQSATSWPAFNDSVKALKRLQKHFHLVAMTNARRWAFDGMDKTLEYPFFKGFTVDESGCEKPDPQYFSYVLEQLAPDGYTKEDVLHVAQSQFHDIGIARELGYTVCWIERRKAVGGGFGGTVAVQELTTPDYHYHTLAELADAADRGELVMVA</sequence>
<comment type="caution">
    <text evidence="2">The sequence shown here is derived from an EMBL/GenBank/DDBJ whole genome shotgun (WGS) entry which is preliminary data.</text>
</comment>
<name>A0A1B6VJA4_9PROT</name>
<evidence type="ECO:0000313" key="2">
    <source>
        <dbReference type="EMBL" id="OAJ67128.1"/>
    </source>
</evidence>
<dbReference type="Gene3D" id="3.40.50.1000">
    <property type="entry name" value="HAD superfamily/HAD-like"/>
    <property type="match status" value="1"/>
</dbReference>
<gene>
    <name evidence="2" type="ORF">A0123_02274</name>
</gene>
<evidence type="ECO:0000256" key="1">
    <source>
        <dbReference type="ARBA" id="ARBA00022801"/>
    </source>
</evidence>
<dbReference type="SFLD" id="SFLDG01129">
    <property type="entry name" value="C1.5:_HAD__Beta-PGM__Phosphata"/>
    <property type="match status" value="1"/>
</dbReference>
<dbReference type="Proteomes" id="UP000077786">
    <property type="component" value="Unassembled WGS sequence"/>
</dbReference>